<comment type="caution">
    <text evidence="1">The sequence shown here is derived from an EMBL/GenBank/DDBJ whole genome shotgun (WGS) entry which is preliminary data.</text>
</comment>
<sequence length="75" mass="8352">MLYLFPLWQFLHSDKGLAGHTVVWPRGGSTQINLVALVLCLALMWRRSSCSPRKPVGLSLQYGHLTLGCLGRSSR</sequence>
<reference evidence="1 2" key="1">
    <citation type="journal article" date="2024" name="Commun. Biol.">
        <title>Comparative genomic analysis of thermophilic fungi reveals convergent evolutionary adaptations and gene losses.</title>
        <authorList>
            <person name="Steindorff A.S."/>
            <person name="Aguilar-Pontes M.V."/>
            <person name="Robinson A.J."/>
            <person name="Andreopoulos B."/>
            <person name="LaButti K."/>
            <person name="Kuo A."/>
            <person name="Mondo S."/>
            <person name="Riley R."/>
            <person name="Otillar R."/>
            <person name="Haridas S."/>
            <person name="Lipzen A."/>
            <person name="Grimwood J."/>
            <person name="Schmutz J."/>
            <person name="Clum A."/>
            <person name="Reid I.D."/>
            <person name="Moisan M.C."/>
            <person name="Butler G."/>
            <person name="Nguyen T.T.M."/>
            <person name="Dewar K."/>
            <person name="Conant G."/>
            <person name="Drula E."/>
            <person name="Henrissat B."/>
            <person name="Hansel C."/>
            <person name="Singer S."/>
            <person name="Hutchinson M.I."/>
            <person name="de Vries R.P."/>
            <person name="Natvig D.O."/>
            <person name="Powell A.J."/>
            <person name="Tsang A."/>
            <person name="Grigoriev I.V."/>
        </authorList>
    </citation>
    <scope>NUCLEOTIDE SEQUENCE [LARGE SCALE GENOMIC DNA]</scope>
    <source>
        <strain evidence="1 2">ATCC 24622</strain>
    </source>
</reference>
<accession>A0ABR3V4N4</accession>
<evidence type="ECO:0000313" key="1">
    <source>
        <dbReference type="EMBL" id="KAL1836729.1"/>
    </source>
</evidence>
<name>A0ABR3V4N4_9PEZI</name>
<evidence type="ECO:0000313" key="2">
    <source>
        <dbReference type="Proteomes" id="UP001586593"/>
    </source>
</evidence>
<dbReference type="Proteomes" id="UP001586593">
    <property type="component" value="Unassembled WGS sequence"/>
</dbReference>
<protein>
    <submittedName>
        <fullName evidence="1">Uncharacterized protein</fullName>
    </submittedName>
</protein>
<proteinExistence type="predicted"/>
<dbReference type="EMBL" id="JAZHXJ010002781">
    <property type="protein sequence ID" value="KAL1836729.1"/>
    <property type="molecule type" value="Genomic_DNA"/>
</dbReference>
<gene>
    <name evidence="1" type="ORF">VTK73DRAFT_4941</name>
</gene>
<keyword evidence="2" id="KW-1185">Reference proteome</keyword>
<organism evidence="1 2">
    <name type="scientific">Phialemonium thermophilum</name>
    <dbReference type="NCBI Taxonomy" id="223376"/>
    <lineage>
        <taxon>Eukaryota</taxon>
        <taxon>Fungi</taxon>
        <taxon>Dikarya</taxon>
        <taxon>Ascomycota</taxon>
        <taxon>Pezizomycotina</taxon>
        <taxon>Sordariomycetes</taxon>
        <taxon>Sordariomycetidae</taxon>
        <taxon>Cephalothecales</taxon>
        <taxon>Cephalothecaceae</taxon>
        <taxon>Phialemonium</taxon>
    </lineage>
</organism>